<dbReference type="Proteomes" id="UP000030693">
    <property type="component" value="Unassembled WGS sequence"/>
</dbReference>
<dbReference type="InterPro" id="IPR051137">
    <property type="entry name" value="PP4R3-like"/>
</dbReference>
<feature type="region of interest" description="Disordered" evidence="3">
    <location>
        <begin position="179"/>
        <end position="272"/>
    </location>
</feature>
<name>A0A058Z2B6_FONAL</name>
<feature type="compositionally biased region" description="Low complexity" evidence="3">
    <location>
        <begin position="1493"/>
        <end position="1521"/>
    </location>
</feature>
<protein>
    <recommendedName>
        <fullName evidence="4">Serine/threonine-protein phosphatase 4 regulatory subunit 3-like central domain-containing protein</fullName>
    </recommendedName>
</protein>
<feature type="compositionally biased region" description="Low complexity" evidence="3">
    <location>
        <begin position="191"/>
        <end position="210"/>
    </location>
</feature>
<proteinExistence type="predicted"/>
<feature type="compositionally biased region" description="Low complexity" evidence="3">
    <location>
        <begin position="1290"/>
        <end position="1301"/>
    </location>
</feature>
<dbReference type="InterPro" id="IPR011993">
    <property type="entry name" value="PH-like_dom_sf"/>
</dbReference>
<evidence type="ECO:0000313" key="5">
    <source>
        <dbReference type="EMBL" id="KCV68400.1"/>
    </source>
</evidence>
<feature type="region of interest" description="Disordered" evidence="3">
    <location>
        <begin position="1064"/>
        <end position="1088"/>
    </location>
</feature>
<dbReference type="EMBL" id="KB932208">
    <property type="protein sequence ID" value="KCV68400.1"/>
    <property type="molecule type" value="Genomic_DNA"/>
</dbReference>
<feature type="compositionally biased region" description="Gly residues" evidence="3">
    <location>
        <begin position="1280"/>
        <end position="1289"/>
    </location>
</feature>
<feature type="compositionally biased region" description="Low complexity" evidence="3">
    <location>
        <begin position="1236"/>
        <end position="1279"/>
    </location>
</feature>
<feature type="domain" description="Serine/threonine-protein phosphatase 4 regulatory subunit 3-like central" evidence="4">
    <location>
        <begin position="525"/>
        <end position="683"/>
    </location>
</feature>
<keyword evidence="6" id="KW-1185">Reference proteome</keyword>
<evidence type="ECO:0000256" key="2">
    <source>
        <dbReference type="ARBA" id="ARBA00023242"/>
    </source>
</evidence>
<dbReference type="STRING" id="691883.A0A058Z2B6"/>
<feature type="region of interest" description="Disordered" evidence="3">
    <location>
        <begin position="1"/>
        <end position="88"/>
    </location>
</feature>
<feature type="region of interest" description="Disordered" evidence="3">
    <location>
        <begin position="1623"/>
        <end position="1771"/>
    </location>
</feature>
<keyword evidence="2" id="KW-0539">Nucleus</keyword>
<dbReference type="RefSeq" id="XP_009496832.1">
    <property type="nucleotide sequence ID" value="XM_009498557.1"/>
</dbReference>
<feature type="compositionally biased region" description="Low complexity" evidence="3">
    <location>
        <begin position="27"/>
        <end position="68"/>
    </location>
</feature>
<feature type="region of interest" description="Disordered" evidence="3">
    <location>
        <begin position="348"/>
        <end position="371"/>
    </location>
</feature>
<feature type="compositionally biased region" description="Low complexity" evidence="3">
    <location>
        <begin position="1701"/>
        <end position="1740"/>
    </location>
</feature>
<feature type="region of interest" description="Disordered" evidence="3">
    <location>
        <begin position="144"/>
        <end position="163"/>
    </location>
</feature>
<feature type="compositionally biased region" description="Acidic residues" evidence="3">
    <location>
        <begin position="1435"/>
        <end position="1445"/>
    </location>
</feature>
<dbReference type="GO" id="GO:0005654">
    <property type="term" value="C:nucleoplasm"/>
    <property type="evidence" value="ECO:0007669"/>
    <property type="project" value="TreeGrafter"/>
</dbReference>
<comment type="subcellular location">
    <subcellularLocation>
        <location evidence="1">Nucleus</location>
    </subcellularLocation>
</comment>
<accession>A0A058Z2B6</accession>
<dbReference type="eggNOG" id="KOG2175">
    <property type="taxonomic scope" value="Eukaryota"/>
</dbReference>
<evidence type="ECO:0000313" key="6">
    <source>
        <dbReference type="Proteomes" id="UP000030693"/>
    </source>
</evidence>
<sequence>MSTPAESTGPGETSSLSPNIPSPAPPAGLAVTGTSAAVAATATDDPASPLRASTAASPQTPEASSTSASPPPQVPSGSPAGKPHVHVATPSAAVSLSLLKQGAGALLHLSPEAGAEALMLAEQPTAGGADAASTLALIDEVLDGLPGGADTDEEMHHSDEDAAGAAGAGAALGALLSASGGGACSTDEEATTPGSAGSSSSSPMAMTPTAGADEDLDMHPADGSESASASSDPDSGSAEPGPGADPGSSSSGSSSPSAASDEEDSGAEAAAKAATGATGAAATTGATGAAGVAPAAPCRRVKVYKLRGPDWMAHGIGVYSCSAAGPGAAAGGSIPPAPAGGHYIQVTRPRPATGGGSPALGSSDPSPGTGMAICPATGDEILLRSVISPNTDYSHQQNSLIIWREPPAGAVGNHFLPPARPADPGLGGASISMPSLSADDPGPDDYSWIFDLPPEDDGVDRDVALSFQSPQDFAEIWDLLNLVRGQLCQEQEQLRAATYTSALELDFSTAGRVARFLSAHLIVEQVKSNHFGSLMTPRESLIQALHKHSATFFPSLFQTFEFAEDIGATNVLQALYTIVRCLFFLNDSAILEQIIGDNLLATIGILEYGPVLAPVPPPADSPSHSGASSYLPTGPATTYREFLQSPGRFLQPVPLDDIPDMEKLIHQAFQLQYLASAIMPVVLPASGAYPLAPELLEMPRLEIREPPAIPPGSDDFVSRQLFGVAFTNQRRITFSLVNNPAYMGALFDLITLTQGGVEVPEYAGLPIQCGMPSSQARQGVSLLRELSSNMKNFEESARDEFYGSMLESRRIFAVFPRALWDREERVRRDTLEILASVLDYRPGLIRAHMVFELREANSVSHFEAEVSDQELLRQIRPRGSAHSTLLDVLLDRLHCEPDFGMRLQLQEILKVLLNNPSSVMSTLGAASREDEEQVDHDELLDIFFRGGFAQKLMLPLRFAAAAAFARYGAEPARGVEHPAALRRALRRRGVVSAGANRPAGCIVRPASAYADSILPLPSLVDFAAVDCLGPKEALLRVPARRAAGGDGGDGGDEDDALLGEHRPATATVDQPPGEALDVDPAGPPPPLPDANHLLQVLLDLMTYLVQQHPYATHVVLGRGILHPAAGADGPSGTPEVLACPEAALTMLLRASSPHLVLSVVRLLRAVISMRSDSFIRHLLLPVAPPALVTMAAERRLAAEQRRAAHGPDAGADHDEDDPLVRPASPEPEEQAVAGRSPGSAAGDSSSLPGSPSCSSGSSSPGTSSSSPSRSSSPSSSLSSGAGGSPGSPGGAPAAGPGAAGLLPATPPTPVIMSLLQLLRRHMMRDNIVHSAALDFVVAITGAATGATGVLQRAVSLVQPAAGGRPLAFDPGPGGGDFPSDGAVLELSTVNLARSFALLGETLAPAIEAIEAEWRSYCGFLQPGDLTGEEPLALEAEGEGEAEAEAASEAGPSGGPAAGGRAHLPGPLLDALVASVAASSATEAEEADEEAMDESVSGSTSPVASSPASSAPASSARGSSPALVADDEAVAEPPRQRVEIIRAGTLSPVSHRRRRHTYNLRGPIGLLLDQCQILAKLLADFDSKVRRGHLAVTGGLLGSNGSSFPGVGSSSAVTIESLHEEGLLPVDGLGHGTSDADYFSSLQDDSPPGQHGLDEDIGDDDDDDDDGDGNDDDDDDNNDDDDDDNDNDGGDDDDDDDDDSVAAMAPEAAAAAASTPEAGLGPLLPDLAGGDAPPAPGVGLVRPASSSDDEDDDDLWPVRRHKRQRTDDVVSA</sequence>
<dbReference type="GO" id="GO:0072542">
    <property type="term" value="F:protein phosphatase activator activity"/>
    <property type="evidence" value="ECO:0007669"/>
    <property type="project" value="TreeGrafter"/>
</dbReference>
<feature type="compositionally biased region" description="Polar residues" evidence="3">
    <location>
        <begin position="1"/>
        <end position="19"/>
    </location>
</feature>
<gene>
    <name evidence="5" type="ORF">H696_04695</name>
</gene>
<dbReference type="PANTHER" id="PTHR23318">
    <property type="entry name" value="ATP SYNTHASE GAMMA-RELATED"/>
    <property type="match status" value="1"/>
</dbReference>
<evidence type="ECO:0000256" key="3">
    <source>
        <dbReference type="SAM" id="MobiDB-lite"/>
    </source>
</evidence>
<dbReference type="OrthoDB" id="27483at2759"/>
<evidence type="ECO:0000256" key="1">
    <source>
        <dbReference type="ARBA" id="ARBA00004123"/>
    </source>
</evidence>
<reference evidence="5" key="1">
    <citation type="submission" date="2013-04" db="EMBL/GenBank/DDBJ databases">
        <title>The Genome Sequence of Fonticula alba ATCC 38817.</title>
        <authorList>
            <consortium name="The Broad Institute Genomics Platform"/>
            <person name="Russ C."/>
            <person name="Cuomo C."/>
            <person name="Burger G."/>
            <person name="Gray M.W."/>
            <person name="Holland P.W.H."/>
            <person name="King N."/>
            <person name="Lang F.B.F."/>
            <person name="Roger A.J."/>
            <person name="Ruiz-Trillo I."/>
            <person name="Brown M."/>
            <person name="Walker B."/>
            <person name="Young S."/>
            <person name="Zeng Q."/>
            <person name="Gargeya S."/>
            <person name="Fitzgerald M."/>
            <person name="Haas B."/>
            <person name="Abouelleil A."/>
            <person name="Allen A.W."/>
            <person name="Alvarado L."/>
            <person name="Arachchi H.M."/>
            <person name="Berlin A.M."/>
            <person name="Chapman S.B."/>
            <person name="Gainer-Dewar J."/>
            <person name="Goldberg J."/>
            <person name="Griggs A."/>
            <person name="Gujja S."/>
            <person name="Hansen M."/>
            <person name="Howarth C."/>
            <person name="Imamovic A."/>
            <person name="Ireland A."/>
            <person name="Larimer J."/>
            <person name="McCowan C."/>
            <person name="Murphy C."/>
            <person name="Pearson M."/>
            <person name="Poon T.W."/>
            <person name="Priest M."/>
            <person name="Roberts A."/>
            <person name="Saif S."/>
            <person name="Shea T."/>
            <person name="Sisk P."/>
            <person name="Sykes S."/>
            <person name="Wortman J."/>
            <person name="Nusbaum C."/>
            <person name="Birren B."/>
        </authorList>
    </citation>
    <scope>NUCLEOTIDE SEQUENCE [LARGE SCALE GENOMIC DNA]</scope>
    <source>
        <strain evidence="5">ATCC 38817</strain>
    </source>
</reference>
<evidence type="ECO:0000259" key="4">
    <source>
        <dbReference type="Pfam" id="PF04802"/>
    </source>
</evidence>
<dbReference type="Gene3D" id="2.30.29.30">
    <property type="entry name" value="Pleckstrin-homology domain (PH domain)/Phosphotyrosine-binding domain (PTB)"/>
    <property type="match status" value="1"/>
</dbReference>
<feature type="compositionally biased region" description="Low complexity" evidence="3">
    <location>
        <begin position="223"/>
        <end position="259"/>
    </location>
</feature>
<dbReference type="InterPro" id="IPR006887">
    <property type="entry name" value="P4R3-like_central_dom"/>
</dbReference>
<dbReference type="PANTHER" id="PTHR23318:SF0">
    <property type="entry name" value="SERINE_THREONINE-PROTEIN PHOSPHATASE 4 REGULATORY SUBUNIT 3"/>
    <property type="match status" value="1"/>
</dbReference>
<dbReference type="SUPFAM" id="SSF48371">
    <property type="entry name" value="ARM repeat"/>
    <property type="match status" value="1"/>
</dbReference>
<feature type="compositionally biased region" description="Acidic residues" evidence="3">
    <location>
        <begin position="1654"/>
        <end position="1699"/>
    </location>
</feature>
<feature type="region of interest" description="Disordered" evidence="3">
    <location>
        <begin position="1198"/>
        <end position="1301"/>
    </location>
</feature>
<feature type="region of interest" description="Disordered" evidence="3">
    <location>
        <begin position="418"/>
        <end position="437"/>
    </location>
</feature>
<feature type="domain" description="Serine/threonine-protein phosphatase 4 regulatory subunit 3-like central" evidence="4">
    <location>
        <begin position="714"/>
        <end position="956"/>
    </location>
</feature>
<dbReference type="InterPro" id="IPR016024">
    <property type="entry name" value="ARM-type_fold"/>
</dbReference>
<feature type="region of interest" description="Disordered" evidence="3">
    <location>
        <begin position="1478"/>
        <end position="1535"/>
    </location>
</feature>
<feature type="region of interest" description="Disordered" evidence="3">
    <location>
        <begin position="1434"/>
        <end position="1463"/>
    </location>
</feature>
<feature type="compositionally biased region" description="Acidic residues" evidence="3">
    <location>
        <begin position="1482"/>
        <end position="1492"/>
    </location>
</feature>
<dbReference type="GO" id="GO:0006974">
    <property type="term" value="P:DNA damage response"/>
    <property type="evidence" value="ECO:0007669"/>
    <property type="project" value="TreeGrafter"/>
</dbReference>
<dbReference type="Pfam" id="PF04802">
    <property type="entry name" value="PP4R3"/>
    <property type="match status" value="2"/>
</dbReference>
<dbReference type="GeneID" id="20529420"/>
<organism evidence="5">
    <name type="scientific">Fonticula alba</name>
    <name type="common">Slime mold</name>
    <dbReference type="NCBI Taxonomy" id="691883"/>
    <lineage>
        <taxon>Eukaryota</taxon>
        <taxon>Rotosphaerida</taxon>
        <taxon>Fonticulaceae</taxon>
        <taxon>Fonticula</taxon>
    </lineage>
</organism>
<dbReference type="GO" id="GO:0030289">
    <property type="term" value="C:protein phosphatase 4 complex"/>
    <property type="evidence" value="ECO:0007669"/>
    <property type="project" value="TreeGrafter"/>
</dbReference>